<reference evidence="5 6" key="1">
    <citation type="submission" date="2024-09" db="EMBL/GenBank/DDBJ databases">
        <authorList>
            <person name="Sun Q."/>
            <person name="Mori K."/>
        </authorList>
    </citation>
    <scope>NUCLEOTIDE SEQUENCE [LARGE SCALE GENOMIC DNA]</scope>
    <source>
        <strain evidence="5 6">TISTR 2452</strain>
    </source>
</reference>
<dbReference type="PROSITE" id="PS50949">
    <property type="entry name" value="HTH_GNTR"/>
    <property type="match status" value="1"/>
</dbReference>
<organism evidence="5 6">
    <name type="scientific">Paenibacillus aurantiacus</name>
    <dbReference type="NCBI Taxonomy" id="1936118"/>
    <lineage>
        <taxon>Bacteria</taxon>
        <taxon>Bacillati</taxon>
        <taxon>Bacillota</taxon>
        <taxon>Bacilli</taxon>
        <taxon>Bacillales</taxon>
        <taxon>Paenibacillaceae</taxon>
        <taxon>Paenibacillus</taxon>
    </lineage>
</organism>
<dbReference type="PANTHER" id="PTHR38445">
    <property type="entry name" value="HTH-TYPE TRANSCRIPTIONAL REPRESSOR YTRA"/>
    <property type="match status" value="1"/>
</dbReference>
<dbReference type="SMART" id="SM00345">
    <property type="entry name" value="HTH_GNTR"/>
    <property type="match status" value="1"/>
</dbReference>
<evidence type="ECO:0000259" key="4">
    <source>
        <dbReference type="PROSITE" id="PS50949"/>
    </source>
</evidence>
<dbReference type="InterPro" id="IPR036390">
    <property type="entry name" value="WH_DNA-bd_sf"/>
</dbReference>
<accession>A0ABV5KIH9</accession>
<dbReference type="RefSeq" id="WP_377490048.1">
    <property type="nucleotide sequence ID" value="NZ_JBHMDO010000008.1"/>
</dbReference>
<dbReference type="InterPro" id="IPR036388">
    <property type="entry name" value="WH-like_DNA-bd_sf"/>
</dbReference>
<keyword evidence="6" id="KW-1185">Reference proteome</keyword>
<name>A0ABV5KIH9_9BACL</name>
<keyword evidence="3" id="KW-0804">Transcription</keyword>
<gene>
    <name evidence="5" type="ORF">ACFFSY_03685</name>
</gene>
<sequence length="135" mass="14759">MAGITAPPFPIAVSKAAEQPLYAQIRDQLRGLILSGQLAPGTPLPSLRELTAQLACSLITVRRVYLDLEREGLLTIRAGLGTFVGSVQEARAREWASSKVRRAFREAVREGMRYQLTTEEMSGMLRDLLASECGA</sequence>
<evidence type="ECO:0000256" key="1">
    <source>
        <dbReference type="ARBA" id="ARBA00023015"/>
    </source>
</evidence>
<dbReference type="Gene3D" id="1.10.10.10">
    <property type="entry name" value="Winged helix-like DNA-binding domain superfamily/Winged helix DNA-binding domain"/>
    <property type="match status" value="1"/>
</dbReference>
<evidence type="ECO:0000313" key="5">
    <source>
        <dbReference type="EMBL" id="MFB9325022.1"/>
    </source>
</evidence>
<dbReference type="PANTHER" id="PTHR38445:SF9">
    <property type="entry name" value="HTH-TYPE TRANSCRIPTIONAL REPRESSOR YTRA"/>
    <property type="match status" value="1"/>
</dbReference>
<evidence type="ECO:0000256" key="3">
    <source>
        <dbReference type="ARBA" id="ARBA00023163"/>
    </source>
</evidence>
<dbReference type="Proteomes" id="UP001589747">
    <property type="component" value="Unassembled WGS sequence"/>
</dbReference>
<keyword evidence="2" id="KW-0238">DNA-binding</keyword>
<keyword evidence="1" id="KW-0805">Transcription regulation</keyword>
<dbReference type="CDD" id="cd07377">
    <property type="entry name" value="WHTH_GntR"/>
    <property type="match status" value="1"/>
</dbReference>
<evidence type="ECO:0000313" key="6">
    <source>
        <dbReference type="Proteomes" id="UP001589747"/>
    </source>
</evidence>
<dbReference type="EMBL" id="JBHMDO010000008">
    <property type="protein sequence ID" value="MFB9325022.1"/>
    <property type="molecule type" value="Genomic_DNA"/>
</dbReference>
<protein>
    <submittedName>
        <fullName evidence="5">GntR family transcriptional regulator</fullName>
    </submittedName>
</protein>
<comment type="caution">
    <text evidence="5">The sequence shown here is derived from an EMBL/GenBank/DDBJ whole genome shotgun (WGS) entry which is preliminary data.</text>
</comment>
<evidence type="ECO:0000256" key="2">
    <source>
        <dbReference type="ARBA" id="ARBA00023125"/>
    </source>
</evidence>
<dbReference type="InterPro" id="IPR000524">
    <property type="entry name" value="Tscrpt_reg_HTH_GntR"/>
</dbReference>
<dbReference type="Pfam" id="PF00392">
    <property type="entry name" value="GntR"/>
    <property type="match status" value="1"/>
</dbReference>
<dbReference type="SUPFAM" id="SSF46785">
    <property type="entry name" value="Winged helix' DNA-binding domain"/>
    <property type="match status" value="1"/>
</dbReference>
<proteinExistence type="predicted"/>
<feature type="domain" description="HTH gntR-type" evidence="4">
    <location>
        <begin position="19"/>
        <end position="87"/>
    </location>
</feature>